<gene>
    <name evidence="2" type="ORF">MNAB215_1500</name>
</gene>
<name>A0A2U3P6E3_9MYCO</name>
<dbReference type="AlphaFoldDB" id="A0A2U3P6E3"/>
<protein>
    <submittedName>
        <fullName evidence="2">Uncharacterized conserved protein, DUF2236 family</fullName>
    </submittedName>
</protein>
<feature type="domain" description="ER-bound oxygenase mpaB/mpaB'/Rubber oxygenase catalytic" evidence="1">
    <location>
        <begin position="48"/>
        <end position="282"/>
    </location>
</feature>
<accession>A0A2U3P6E3</accession>
<evidence type="ECO:0000259" key="1">
    <source>
        <dbReference type="Pfam" id="PF09995"/>
    </source>
</evidence>
<sequence length="319" mass="36491">MTAQHHQLAAGARFDSGVREAVPLLVEGPVDDDAAAAAPRLGPDSLIWKFYGDNRTQFFGFQRTAGVENCIEQLGQGVLDHSVVFSDTLGRAKRTGPPLMKTVYSDDPHEWGRKVRDFHKPIKGTISDGSRYHALNPELFYWAHATFVDQVVYMTDTFIRRLSDAEKEQIFEEGKIWYSLYGVSDRSQPQTYADFVDYWDDMLERFVPHKTVLYGTGYIRKGIPGPRRIPKPVWKILSAPLNAYTRLVLVGTLPQQMRDVCQLEWNAKKERRFQRFAAAMRALNPLVNRLPLWLIYTPWAVTAWRGAGVDPRKVHNRPS</sequence>
<dbReference type="RefSeq" id="WP_077078138.1">
    <property type="nucleotide sequence ID" value="NZ_FUEZ01000003.1"/>
</dbReference>
<organism evidence="2 3">
    <name type="scientific">Mycobacterium numidiamassiliense</name>
    <dbReference type="NCBI Taxonomy" id="1841861"/>
    <lineage>
        <taxon>Bacteria</taxon>
        <taxon>Bacillati</taxon>
        <taxon>Actinomycetota</taxon>
        <taxon>Actinomycetes</taxon>
        <taxon>Mycobacteriales</taxon>
        <taxon>Mycobacteriaceae</taxon>
        <taxon>Mycobacterium</taxon>
    </lineage>
</organism>
<dbReference type="Proteomes" id="UP000240424">
    <property type="component" value="Unassembled WGS sequence"/>
</dbReference>
<dbReference type="InterPro" id="IPR018713">
    <property type="entry name" value="MPAB/Lcp_cat_dom"/>
</dbReference>
<dbReference type="PANTHER" id="PTHR36151">
    <property type="entry name" value="BLR2777 PROTEIN"/>
    <property type="match status" value="1"/>
</dbReference>
<evidence type="ECO:0000313" key="2">
    <source>
        <dbReference type="EMBL" id="SPM39318.1"/>
    </source>
</evidence>
<dbReference type="Pfam" id="PF09995">
    <property type="entry name" value="MPAB_Lcp_cat"/>
    <property type="match status" value="1"/>
</dbReference>
<reference evidence="2 3" key="1">
    <citation type="submission" date="2017-01" db="EMBL/GenBank/DDBJ databases">
        <authorList>
            <consortium name="Urmite Genomes"/>
        </authorList>
    </citation>
    <scope>NUCLEOTIDE SEQUENCE [LARGE SCALE GENOMIC DNA]</scope>
    <source>
        <strain evidence="2 3">AB215</strain>
    </source>
</reference>
<dbReference type="STRING" id="1841861.GCA_900157365_05703"/>
<dbReference type="EMBL" id="FUEZ01000003">
    <property type="protein sequence ID" value="SPM39318.1"/>
    <property type="molecule type" value="Genomic_DNA"/>
</dbReference>
<keyword evidence="3" id="KW-1185">Reference proteome</keyword>
<evidence type="ECO:0000313" key="3">
    <source>
        <dbReference type="Proteomes" id="UP000240424"/>
    </source>
</evidence>
<proteinExistence type="predicted"/>
<dbReference type="GO" id="GO:0016491">
    <property type="term" value="F:oxidoreductase activity"/>
    <property type="evidence" value="ECO:0007669"/>
    <property type="project" value="InterPro"/>
</dbReference>
<dbReference type="PANTHER" id="PTHR36151:SF3">
    <property type="entry name" value="ER-BOUND OXYGENASE MPAB_MPAB'_RUBBER OXYGENASE CATALYTIC DOMAIN-CONTAINING PROTEIN"/>
    <property type="match status" value="1"/>
</dbReference>
<dbReference type="OrthoDB" id="3456672at2"/>